<gene>
    <name evidence="8" type="ORF">GTV39_09555</name>
</gene>
<evidence type="ECO:0000256" key="3">
    <source>
        <dbReference type="ARBA" id="ARBA00022741"/>
    </source>
</evidence>
<dbReference type="Pfam" id="PF00152">
    <property type="entry name" value="tRNA-synt_2"/>
    <property type="match status" value="1"/>
</dbReference>
<dbReference type="InterPro" id="IPR004365">
    <property type="entry name" value="NA-bd_OB_tRNA"/>
</dbReference>
<dbReference type="PANTHER" id="PTHR42918:SF15">
    <property type="entry name" value="LYSINE--TRNA LIGASE, CHLOROPLASTIC_MITOCHONDRIAL"/>
    <property type="match status" value="1"/>
</dbReference>
<dbReference type="PANTHER" id="PTHR42918">
    <property type="entry name" value="LYSYL-TRNA SYNTHETASE"/>
    <property type="match status" value="1"/>
</dbReference>
<organism evidence="8">
    <name type="scientific">Campylobacter jejuni</name>
    <dbReference type="NCBI Taxonomy" id="197"/>
    <lineage>
        <taxon>Bacteria</taxon>
        <taxon>Pseudomonadati</taxon>
        <taxon>Campylobacterota</taxon>
        <taxon>Epsilonproteobacteria</taxon>
        <taxon>Campylobacterales</taxon>
        <taxon>Campylobacteraceae</taxon>
        <taxon>Campylobacter</taxon>
    </lineage>
</organism>
<dbReference type="InterPro" id="IPR006195">
    <property type="entry name" value="aa-tRNA-synth_II"/>
</dbReference>
<dbReference type="InterPro" id="IPR012340">
    <property type="entry name" value="NA-bd_OB-fold"/>
</dbReference>
<dbReference type="GO" id="GO:0000049">
    <property type="term" value="F:tRNA binding"/>
    <property type="evidence" value="ECO:0007669"/>
    <property type="project" value="TreeGrafter"/>
</dbReference>
<dbReference type="GO" id="GO:0004824">
    <property type="term" value="F:lysine-tRNA ligase activity"/>
    <property type="evidence" value="ECO:0007669"/>
    <property type="project" value="InterPro"/>
</dbReference>
<protein>
    <recommendedName>
        <fullName evidence="6">Lysyl-tRNA synthetase</fullName>
    </recommendedName>
</protein>
<keyword evidence="5" id="KW-0030">Aminoacyl-tRNA synthetase</keyword>
<evidence type="ECO:0000256" key="5">
    <source>
        <dbReference type="ARBA" id="ARBA00023146"/>
    </source>
</evidence>
<comment type="caution">
    <text evidence="8">The sequence shown here is derived from an EMBL/GenBank/DDBJ whole genome shotgun (WGS) entry which is preliminary data.</text>
</comment>
<evidence type="ECO:0000256" key="4">
    <source>
        <dbReference type="ARBA" id="ARBA00022840"/>
    </source>
</evidence>
<dbReference type="GO" id="GO:0005829">
    <property type="term" value="C:cytosol"/>
    <property type="evidence" value="ECO:0007669"/>
    <property type="project" value="TreeGrafter"/>
</dbReference>
<keyword evidence="3" id="KW-0547">Nucleotide-binding</keyword>
<feature type="non-terminal residue" evidence="8">
    <location>
        <position position="253"/>
    </location>
</feature>
<reference evidence="8" key="1">
    <citation type="submission" date="2020-01" db="EMBL/GenBank/DDBJ databases">
        <authorList>
            <consortium name="PulseNet: The National Subtyping Network for Foodborne Disease Surveillance"/>
            <person name="Tarr C.L."/>
            <person name="Trees E."/>
            <person name="Katz L.S."/>
            <person name="Carleton-Romer H.A."/>
            <person name="Stroika S."/>
            <person name="Kucerova Z."/>
            <person name="Roache K.F."/>
            <person name="Sabol A.L."/>
            <person name="Besser J."/>
            <person name="Gerner-Smidt P."/>
        </authorList>
    </citation>
    <scope>NUCLEOTIDE SEQUENCE</scope>
    <source>
        <strain evidence="8">PNUSAC014900</strain>
    </source>
</reference>
<keyword evidence="2 8" id="KW-0436">Ligase</keyword>
<evidence type="ECO:0000256" key="2">
    <source>
        <dbReference type="ARBA" id="ARBA00022598"/>
    </source>
</evidence>
<comment type="similarity">
    <text evidence="1">Belongs to the class-II aminoacyl-tRNA synthetase family.</text>
</comment>
<name>A0A6C7Y5J5_CAMJU</name>
<dbReference type="Gene3D" id="3.30.930.10">
    <property type="entry name" value="Bira Bifunctional Protein, Domain 2"/>
    <property type="match status" value="1"/>
</dbReference>
<dbReference type="GO" id="GO:0006430">
    <property type="term" value="P:lysyl-tRNA aminoacylation"/>
    <property type="evidence" value="ECO:0007669"/>
    <property type="project" value="InterPro"/>
</dbReference>
<evidence type="ECO:0000256" key="1">
    <source>
        <dbReference type="ARBA" id="ARBA00008226"/>
    </source>
</evidence>
<dbReference type="Gene3D" id="2.40.50.140">
    <property type="entry name" value="Nucleic acid-binding proteins"/>
    <property type="match status" value="1"/>
</dbReference>
<proteinExistence type="inferred from homology"/>
<sequence length="253" mass="29279">MFDNILEQQRIEKAKELKKLGINPYPHFLEKEMSLKTFKDKFSYILEQVEKRDESVNAVVAGRLKLLRIAGKSIFANIEDEDTNLQIYFSKDSVGEELYTILKKNLEVGDIVLVKGFPFVTKTGEFSLHASEVKLATKAIVPLPEKYHGLTDIEQRYRKRYVDMIMNVEVRKDFLVRSKVVSLIRHFFENKGFLEVETPMMHPIAGGANAKPFVTFHNSLGVERFLRIAPELYLKRLIVGGFEAVFEINRCFR</sequence>
<dbReference type="AlphaFoldDB" id="A0A6C7Y5J5"/>
<dbReference type="PROSITE" id="PS50862">
    <property type="entry name" value="AA_TRNA_LIGASE_II"/>
    <property type="match status" value="1"/>
</dbReference>
<dbReference type="Pfam" id="PF01336">
    <property type="entry name" value="tRNA_anti-codon"/>
    <property type="match status" value="1"/>
</dbReference>
<dbReference type="GO" id="GO:0005524">
    <property type="term" value="F:ATP binding"/>
    <property type="evidence" value="ECO:0007669"/>
    <property type="project" value="UniProtKB-KW"/>
</dbReference>
<evidence type="ECO:0000256" key="6">
    <source>
        <dbReference type="ARBA" id="ARBA00030563"/>
    </source>
</evidence>
<evidence type="ECO:0000313" key="8">
    <source>
        <dbReference type="EMBL" id="EDO8430498.1"/>
    </source>
</evidence>
<dbReference type="InterPro" id="IPR004364">
    <property type="entry name" value="Aa-tRNA-synt_II"/>
</dbReference>
<dbReference type="CDD" id="cd04322">
    <property type="entry name" value="LysRS_N"/>
    <property type="match status" value="1"/>
</dbReference>
<dbReference type="EMBL" id="AANHTE010000040">
    <property type="protein sequence ID" value="EDO8430498.1"/>
    <property type="molecule type" value="Genomic_DNA"/>
</dbReference>
<dbReference type="PRINTS" id="PR00982">
    <property type="entry name" value="TRNASYNTHLYS"/>
</dbReference>
<dbReference type="InterPro" id="IPR018149">
    <property type="entry name" value="Lys-tRNA-synth_II_C"/>
</dbReference>
<dbReference type="SUPFAM" id="SSF55681">
    <property type="entry name" value="Class II aaRS and biotin synthetases"/>
    <property type="match status" value="1"/>
</dbReference>
<evidence type="ECO:0000259" key="7">
    <source>
        <dbReference type="PROSITE" id="PS50862"/>
    </source>
</evidence>
<dbReference type="InterPro" id="IPR044136">
    <property type="entry name" value="Lys-tRNA-ligase_II_N"/>
</dbReference>
<feature type="domain" description="Aminoacyl-transfer RNA synthetases class-II family profile" evidence="7">
    <location>
        <begin position="174"/>
        <end position="253"/>
    </location>
</feature>
<dbReference type="SUPFAM" id="SSF50249">
    <property type="entry name" value="Nucleic acid-binding proteins"/>
    <property type="match status" value="1"/>
</dbReference>
<accession>A0A6C7Y5J5</accession>
<dbReference type="InterPro" id="IPR045864">
    <property type="entry name" value="aa-tRNA-synth_II/BPL/LPL"/>
</dbReference>
<keyword evidence="4" id="KW-0067">ATP-binding</keyword>